<organism evidence="1 2">
    <name type="scientific">Stenotrophomonas rhizophila</name>
    <dbReference type="NCBI Taxonomy" id="216778"/>
    <lineage>
        <taxon>Bacteria</taxon>
        <taxon>Pseudomonadati</taxon>
        <taxon>Pseudomonadota</taxon>
        <taxon>Gammaproteobacteria</taxon>
        <taxon>Lysobacterales</taxon>
        <taxon>Lysobacteraceae</taxon>
        <taxon>Stenotrophomonas</taxon>
    </lineage>
</organism>
<evidence type="ECO:0000313" key="1">
    <source>
        <dbReference type="EMBL" id="MDQ1108035.1"/>
    </source>
</evidence>
<proteinExistence type="predicted"/>
<comment type="caution">
    <text evidence="1">The sequence shown here is derived from an EMBL/GenBank/DDBJ whole genome shotgun (WGS) entry which is preliminary data.</text>
</comment>
<gene>
    <name evidence="1" type="ORF">QE424_001194</name>
</gene>
<dbReference type="EMBL" id="JAUTAS010000001">
    <property type="protein sequence ID" value="MDQ1108035.1"/>
    <property type="molecule type" value="Genomic_DNA"/>
</dbReference>
<evidence type="ECO:0000313" key="2">
    <source>
        <dbReference type="Proteomes" id="UP001226084"/>
    </source>
</evidence>
<sequence>MATACTMPDTRRLLPALQVLVFNDLVFAEVGR</sequence>
<protein>
    <submittedName>
        <fullName evidence="1">Uncharacterized protein</fullName>
    </submittedName>
</protein>
<accession>A0AAP5E9T2</accession>
<dbReference type="Proteomes" id="UP001226084">
    <property type="component" value="Unassembled WGS sequence"/>
</dbReference>
<name>A0AAP5E9T2_9GAMM</name>
<reference evidence="1" key="1">
    <citation type="submission" date="2023-07" db="EMBL/GenBank/DDBJ databases">
        <title>Functional and genomic diversity of the sorghum phyllosphere microbiome.</title>
        <authorList>
            <person name="Shade A."/>
        </authorList>
    </citation>
    <scope>NUCLEOTIDE SEQUENCE</scope>
    <source>
        <strain evidence="1">SORGH_AS_0457</strain>
    </source>
</reference>
<dbReference type="AlphaFoldDB" id="A0AAP5E9T2"/>